<dbReference type="EMBL" id="CAJNDS010002340">
    <property type="protein sequence ID" value="CAE7440695.1"/>
    <property type="molecule type" value="Genomic_DNA"/>
</dbReference>
<dbReference type="PANTHER" id="PTHR45128:SF1">
    <property type="entry name" value="S-ADENOSYLMETHIONINE-DEPENDENT METHYLTRANSFERASE RV2258C"/>
    <property type="match status" value="1"/>
</dbReference>
<dbReference type="InterPro" id="IPR025714">
    <property type="entry name" value="Methyltranfer_dom"/>
</dbReference>
<dbReference type="SUPFAM" id="SSF53335">
    <property type="entry name" value="S-adenosyl-L-methionine-dependent methyltransferases"/>
    <property type="match status" value="1"/>
</dbReference>
<accession>A0A812RI20</accession>
<feature type="domain" description="Methyltransferase" evidence="1">
    <location>
        <begin position="161"/>
        <end position="279"/>
    </location>
</feature>
<dbReference type="PANTHER" id="PTHR45128">
    <property type="entry name" value="METHYLTRANSFERASE TYPE 11"/>
    <property type="match status" value="1"/>
</dbReference>
<organism evidence="3 4">
    <name type="scientific">Symbiodinium natans</name>
    <dbReference type="NCBI Taxonomy" id="878477"/>
    <lineage>
        <taxon>Eukaryota</taxon>
        <taxon>Sar</taxon>
        <taxon>Alveolata</taxon>
        <taxon>Dinophyceae</taxon>
        <taxon>Suessiales</taxon>
        <taxon>Symbiodiniaceae</taxon>
        <taxon>Symbiodinium</taxon>
    </lineage>
</organism>
<dbReference type="AlphaFoldDB" id="A0A812RI20"/>
<dbReference type="InterPro" id="IPR029063">
    <property type="entry name" value="SAM-dependent_MTases_sf"/>
</dbReference>
<dbReference type="Gene3D" id="3.40.50.150">
    <property type="entry name" value="Vaccinia Virus protein VP39"/>
    <property type="match status" value="1"/>
</dbReference>
<dbReference type="InterPro" id="IPR036390">
    <property type="entry name" value="WH_DNA-bd_sf"/>
</dbReference>
<sequence length="348" mass="37034">MSARLTDLLNGAAAATALGVASRSGLLPKLSTAPQTVAAIAESAGLNQRYVEEIMAILACSKIVNLSEESPPKYHLSEETKSALDSMGLYFEELPLLTRCAFEEVVEATQRGGGVPPSCYGPFGAWMGKLADGKHEKLLVPKLLPLLAGGEIFKKLEAGKAAVLDLGCGEGTAPCLIAQRFPNAEVVGIDAWAPSVDAATKKAEAANLTNAKFICGDAASFGDGGAWTAKFDLVTSFDVIHDLTNPEATLRECRRVLKADGYFAMVDIRAETGVAKNITHPMAPFLYAVSLMHCMPQGMNDGGPGLGMMWGREKALSLLKEAGFQPEVVEMEFDTFNDCYLCRPLPAE</sequence>
<dbReference type="CDD" id="cd02440">
    <property type="entry name" value="AdoMet_MTases"/>
    <property type="match status" value="1"/>
</dbReference>
<dbReference type="InterPro" id="IPR036388">
    <property type="entry name" value="WH-like_DNA-bd_sf"/>
</dbReference>
<evidence type="ECO:0000259" key="1">
    <source>
        <dbReference type="Pfam" id="PF13847"/>
    </source>
</evidence>
<dbReference type="Pfam" id="PF21320">
    <property type="entry name" value="WHD_Rv2258c"/>
    <property type="match status" value="1"/>
</dbReference>
<dbReference type="InterPro" id="IPR048711">
    <property type="entry name" value="WHD_Rv2258c"/>
</dbReference>
<dbReference type="Proteomes" id="UP000604046">
    <property type="component" value="Unassembled WGS sequence"/>
</dbReference>
<comment type="caution">
    <text evidence="3">The sequence shown here is derived from an EMBL/GenBank/DDBJ whole genome shotgun (WGS) entry which is preliminary data.</text>
</comment>
<protein>
    <submittedName>
        <fullName evidence="3">TrmB protein</fullName>
    </submittedName>
</protein>
<evidence type="ECO:0000313" key="4">
    <source>
        <dbReference type="Proteomes" id="UP000604046"/>
    </source>
</evidence>
<gene>
    <name evidence="3" type="primary">trmB</name>
    <name evidence="3" type="ORF">SNAT2548_LOCUS23951</name>
</gene>
<dbReference type="Gene3D" id="1.10.10.10">
    <property type="entry name" value="Winged helix-like DNA-binding domain superfamily/Winged helix DNA-binding domain"/>
    <property type="match status" value="1"/>
</dbReference>
<dbReference type="OrthoDB" id="206088at2759"/>
<proteinExistence type="predicted"/>
<feature type="domain" description="S-adenosylmethionine-dependent methyltransferase Rv2258c-like winged HTH" evidence="2">
    <location>
        <begin position="13"/>
        <end position="83"/>
    </location>
</feature>
<evidence type="ECO:0000259" key="2">
    <source>
        <dbReference type="Pfam" id="PF21320"/>
    </source>
</evidence>
<dbReference type="InterPro" id="IPR053173">
    <property type="entry name" value="SAM-binding_MTase"/>
</dbReference>
<reference evidence="3" key="1">
    <citation type="submission" date="2021-02" db="EMBL/GenBank/DDBJ databases">
        <authorList>
            <person name="Dougan E. K."/>
            <person name="Rhodes N."/>
            <person name="Thang M."/>
            <person name="Chan C."/>
        </authorList>
    </citation>
    <scope>NUCLEOTIDE SEQUENCE</scope>
</reference>
<name>A0A812RI20_9DINO</name>
<evidence type="ECO:0000313" key="3">
    <source>
        <dbReference type="EMBL" id="CAE7440695.1"/>
    </source>
</evidence>
<dbReference type="Pfam" id="PF13847">
    <property type="entry name" value="Methyltransf_31"/>
    <property type="match status" value="1"/>
</dbReference>
<keyword evidence="4" id="KW-1185">Reference proteome</keyword>
<dbReference type="SUPFAM" id="SSF46785">
    <property type="entry name" value="Winged helix' DNA-binding domain"/>
    <property type="match status" value="1"/>
</dbReference>